<feature type="transmembrane region" description="Helical" evidence="1">
    <location>
        <begin position="279"/>
        <end position="303"/>
    </location>
</feature>
<dbReference type="KEGG" id="ipo:Ilyop_0779"/>
<dbReference type="InterPro" id="IPR009323">
    <property type="entry name" value="DUF979"/>
</dbReference>
<keyword evidence="1" id="KW-0472">Membrane</keyword>
<dbReference type="Pfam" id="PF06166">
    <property type="entry name" value="DUF979"/>
    <property type="match status" value="1"/>
</dbReference>
<feature type="transmembrane region" description="Helical" evidence="1">
    <location>
        <begin position="121"/>
        <end position="139"/>
    </location>
</feature>
<dbReference type="eggNOG" id="COG3817">
    <property type="taxonomic scope" value="Bacteria"/>
</dbReference>
<feature type="transmembrane region" description="Helical" evidence="1">
    <location>
        <begin position="97"/>
        <end position="115"/>
    </location>
</feature>
<organism evidence="2 3">
    <name type="scientific">Ilyobacter polytropus (strain ATCC 51220 / DSM 2926 / LMG 16218 / CuHBu1)</name>
    <dbReference type="NCBI Taxonomy" id="572544"/>
    <lineage>
        <taxon>Bacteria</taxon>
        <taxon>Fusobacteriati</taxon>
        <taxon>Fusobacteriota</taxon>
        <taxon>Fusobacteriia</taxon>
        <taxon>Fusobacteriales</taxon>
        <taxon>Fusobacteriaceae</taxon>
        <taxon>Ilyobacter</taxon>
    </lineage>
</organism>
<dbReference type="STRING" id="572544.Ilyop_0779"/>
<protein>
    <recommendedName>
        <fullName evidence="4">Permease</fullName>
    </recommendedName>
</protein>
<reference evidence="2 3" key="1">
    <citation type="journal article" date="2010" name="Stand. Genomic Sci.">
        <title>Complete genome sequence of Ilyobacter polytropus type strain (CuHbu1).</title>
        <authorList>
            <person name="Sikorski J."/>
            <person name="Chertkov O."/>
            <person name="Lapidus A."/>
            <person name="Nolan M."/>
            <person name="Lucas S."/>
            <person name="Del Rio T.G."/>
            <person name="Tice H."/>
            <person name="Cheng J.F."/>
            <person name="Tapia R."/>
            <person name="Han C."/>
            <person name="Goodwin L."/>
            <person name="Pitluck S."/>
            <person name="Liolios K."/>
            <person name="Ivanova N."/>
            <person name="Mavromatis K."/>
            <person name="Mikhailova N."/>
            <person name="Pati A."/>
            <person name="Chen A."/>
            <person name="Palaniappan K."/>
            <person name="Land M."/>
            <person name="Hauser L."/>
            <person name="Chang Y.J."/>
            <person name="Jeffries C.D."/>
            <person name="Brambilla E."/>
            <person name="Yasawong M."/>
            <person name="Rohde M."/>
            <person name="Pukall R."/>
            <person name="Spring S."/>
            <person name="Goker M."/>
            <person name="Woyke T."/>
            <person name="Bristow J."/>
            <person name="Eisen J.A."/>
            <person name="Markowitz V."/>
            <person name="Hugenholtz P."/>
            <person name="Kyrpides N.C."/>
            <person name="Klenk H.P."/>
        </authorList>
    </citation>
    <scope>NUCLEOTIDE SEQUENCE [LARGE SCALE GENOMIC DNA]</scope>
    <source>
        <strain evidence="3">ATCC 51220 / DSM 2926 / LMG 16218 / CuHBu1</strain>
    </source>
</reference>
<feature type="transmembrane region" description="Helical" evidence="1">
    <location>
        <begin position="241"/>
        <end position="267"/>
    </location>
</feature>
<keyword evidence="1" id="KW-1133">Transmembrane helix</keyword>
<dbReference type="RefSeq" id="WP_013387235.1">
    <property type="nucleotide sequence ID" value="NC_014632.1"/>
</dbReference>
<evidence type="ECO:0008006" key="4">
    <source>
        <dbReference type="Google" id="ProtNLM"/>
    </source>
</evidence>
<dbReference type="OrthoDB" id="1689651at2"/>
<keyword evidence="1" id="KW-0812">Transmembrane</keyword>
<dbReference type="Proteomes" id="UP000006875">
    <property type="component" value="Chromosome"/>
</dbReference>
<proteinExistence type="predicted"/>
<keyword evidence="3" id="KW-1185">Reference proteome</keyword>
<evidence type="ECO:0000313" key="2">
    <source>
        <dbReference type="EMBL" id="ADO82565.1"/>
    </source>
</evidence>
<feature type="transmembrane region" description="Helical" evidence="1">
    <location>
        <begin position="6"/>
        <end position="25"/>
    </location>
</feature>
<feature type="transmembrane region" description="Helical" evidence="1">
    <location>
        <begin position="32"/>
        <end position="50"/>
    </location>
</feature>
<dbReference type="AlphaFoldDB" id="E3H784"/>
<evidence type="ECO:0000313" key="3">
    <source>
        <dbReference type="Proteomes" id="UP000006875"/>
    </source>
</evidence>
<feature type="transmembrane region" description="Helical" evidence="1">
    <location>
        <begin position="218"/>
        <end position="235"/>
    </location>
</feature>
<dbReference type="EMBL" id="CP002281">
    <property type="protein sequence ID" value="ADO82565.1"/>
    <property type="molecule type" value="Genomic_DNA"/>
</dbReference>
<name>E3H784_ILYPC</name>
<evidence type="ECO:0000256" key="1">
    <source>
        <dbReference type="SAM" id="Phobius"/>
    </source>
</evidence>
<accession>E3H784</accession>
<gene>
    <name evidence="2" type="ordered locus">Ilyop_0779</name>
</gene>
<sequence length="304" mass="32007">MKNMILEIMYLLTGLVAIATGAYALTDKKHKTKIGTGIFWIIFGVIFMAGKNIPSHIVGILIFVMGGLTAFNKVGCGSQELSSEEYREERSHKIGDSIFFPATSIGLIAFAVAQFTDLGGLVGLGLGSIISLIFTLVVTKENPKYIGYESSRMLQQIGSTTILPQLLASLGALFALAGVGTVISEIMSGIIPENNILAGVTVYCLAMALFTMIMGNAFAAFAVITAGIGIPFVFSHGANPAIAGVLGLTAGYCGTLLTPMAANFNIVPAAIMEMKNKNGVIAAQAPVGLALLFLHIVVMYLWAF</sequence>
<feature type="transmembrane region" description="Helical" evidence="1">
    <location>
        <begin position="160"/>
        <end position="183"/>
    </location>
</feature>
<dbReference type="HOGENOM" id="CLU_078249_0_0_0"/>